<dbReference type="PRINTS" id="PR00080">
    <property type="entry name" value="SDRFAMILY"/>
</dbReference>
<dbReference type="PANTHER" id="PTHR42901:SF1">
    <property type="entry name" value="ALCOHOL DEHYDROGENASE"/>
    <property type="match status" value="1"/>
</dbReference>
<evidence type="ECO:0000313" key="4">
    <source>
        <dbReference type="EMBL" id="CAB4949826.1"/>
    </source>
</evidence>
<sequence length="269" mass="28888">MPKSRPVALITGASAGIGRAFAEALADRGYDLVVVARDAARLEELAEMLKTKHSTSVEVLPADLTADEGLRLVEDRLKREDAPIDLLVNNAGFGTAGRFHEISIDKEIRMVDLNITALVRLTHAALDRMVARGSGGIINVSSVAAFQPAPGNATYSATKAFVSSFTQAVHEEVRASGVRIMAVNPGFTRTEFQQRAGMEAEKVPGFMWQQPEDVVAVALKAFDNRRAVIIPGIINKMTATFSSVAPGVVTRKIAGRIMKDPGAARLPRK</sequence>
<dbReference type="EMBL" id="CAFBNL010000025">
    <property type="protein sequence ID" value="CAB4949826.1"/>
    <property type="molecule type" value="Genomic_DNA"/>
</dbReference>
<dbReference type="AlphaFoldDB" id="A0A6J7K2C9"/>
<reference evidence="4" key="1">
    <citation type="submission" date="2020-05" db="EMBL/GenBank/DDBJ databases">
        <authorList>
            <person name="Chiriac C."/>
            <person name="Salcher M."/>
            <person name="Ghai R."/>
            <person name="Kavagutti S V."/>
        </authorList>
    </citation>
    <scope>NUCLEOTIDE SEQUENCE</scope>
</reference>
<evidence type="ECO:0000259" key="3">
    <source>
        <dbReference type="SMART" id="SM00822"/>
    </source>
</evidence>
<dbReference type="Gene3D" id="3.40.50.720">
    <property type="entry name" value="NAD(P)-binding Rossmann-like Domain"/>
    <property type="match status" value="1"/>
</dbReference>
<dbReference type="InterPro" id="IPR002347">
    <property type="entry name" value="SDR_fam"/>
</dbReference>
<proteinExistence type="inferred from homology"/>
<dbReference type="InterPro" id="IPR057326">
    <property type="entry name" value="KR_dom"/>
</dbReference>
<dbReference type="PANTHER" id="PTHR42901">
    <property type="entry name" value="ALCOHOL DEHYDROGENASE"/>
    <property type="match status" value="1"/>
</dbReference>
<dbReference type="SUPFAM" id="SSF51735">
    <property type="entry name" value="NAD(P)-binding Rossmann-fold domains"/>
    <property type="match status" value="1"/>
</dbReference>
<protein>
    <submittedName>
        <fullName evidence="4">Unannotated protein</fullName>
    </submittedName>
</protein>
<evidence type="ECO:0000256" key="1">
    <source>
        <dbReference type="ARBA" id="ARBA00006484"/>
    </source>
</evidence>
<dbReference type="CDD" id="cd05233">
    <property type="entry name" value="SDR_c"/>
    <property type="match status" value="1"/>
</dbReference>
<dbReference type="GO" id="GO:0016491">
    <property type="term" value="F:oxidoreductase activity"/>
    <property type="evidence" value="ECO:0007669"/>
    <property type="project" value="UniProtKB-KW"/>
</dbReference>
<name>A0A6J7K2C9_9ZZZZ</name>
<gene>
    <name evidence="4" type="ORF">UFOPK3789_00611</name>
</gene>
<dbReference type="PIRSF" id="PIRSF000126">
    <property type="entry name" value="11-beta-HSD1"/>
    <property type="match status" value="1"/>
</dbReference>
<evidence type="ECO:0000256" key="2">
    <source>
        <dbReference type="ARBA" id="ARBA00023002"/>
    </source>
</evidence>
<dbReference type="PRINTS" id="PR00081">
    <property type="entry name" value="GDHRDH"/>
</dbReference>
<feature type="domain" description="Ketoreductase" evidence="3">
    <location>
        <begin position="6"/>
        <end position="186"/>
    </location>
</feature>
<keyword evidence="2" id="KW-0560">Oxidoreductase</keyword>
<dbReference type="InterPro" id="IPR036291">
    <property type="entry name" value="NAD(P)-bd_dom_sf"/>
</dbReference>
<dbReference type="Pfam" id="PF00106">
    <property type="entry name" value="adh_short"/>
    <property type="match status" value="1"/>
</dbReference>
<dbReference type="PROSITE" id="PS00061">
    <property type="entry name" value="ADH_SHORT"/>
    <property type="match status" value="1"/>
</dbReference>
<dbReference type="InterPro" id="IPR020904">
    <property type="entry name" value="Sc_DH/Rdtase_CS"/>
</dbReference>
<comment type="similarity">
    <text evidence="1">Belongs to the short-chain dehydrogenases/reductases (SDR) family.</text>
</comment>
<organism evidence="4">
    <name type="scientific">freshwater metagenome</name>
    <dbReference type="NCBI Taxonomy" id="449393"/>
    <lineage>
        <taxon>unclassified sequences</taxon>
        <taxon>metagenomes</taxon>
        <taxon>ecological metagenomes</taxon>
    </lineage>
</organism>
<accession>A0A6J7K2C9</accession>
<dbReference type="SMART" id="SM00822">
    <property type="entry name" value="PKS_KR"/>
    <property type="match status" value="1"/>
</dbReference>